<evidence type="ECO:0000256" key="3">
    <source>
        <dbReference type="ARBA" id="ARBA00023002"/>
    </source>
</evidence>
<comment type="subunit">
    <text evidence="6">Homodimer.</text>
</comment>
<dbReference type="InterPro" id="IPR013766">
    <property type="entry name" value="Thioredoxin_domain"/>
</dbReference>
<dbReference type="EC" id="1.11.1.24" evidence="6"/>
<dbReference type="CDD" id="cd03014">
    <property type="entry name" value="PRX_Atyp2cys"/>
    <property type="match status" value="1"/>
</dbReference>
<name>A0A1Q2CVS9_9ACTN</name>
<dbReference type="InterPro" id="IPR036249">
    <property type="entry name" value="Thioredoxin-like_sf"/>
</dbReference>
<keyword evidence="2 6" id="KW-0049">Antioxidant</keyword>
<keyword evidence="4 6" id="KW-1015">Disulfide bond</keyword>
<keyword evidence="5 6" id="KW-0676">Redox-active center</keyword>
<dbReference type="EMBL" id="CP019607">
    <property type="protein sequence ID" value="AQP50200.1"/>
    <property type="molecule type" value="Genomic_DNA"/>
</dbReference>
<dbReference type="SUPFAM" id="SSF52833">
    <property type="entry name" value="Thioredoxin-like"/>
    <property type="match status" value="1"/>
</dbReference>
<dbReference type="Gene3D" id="3.40.30.10">
    <property type="entry name" value="Glutaredoxin"/>
    <property type="match status" value="1"/>
</dbReference>
<evidence type="ECO:0000256" key="5">
    <source>
        <dbReference type="ARBA" id="ARBA00023284"/>
    </source>
</evidence>
<feature type="active site" description="Cysteine sulfenic acid (-SOH) intermediate" evidence="6">
    <location>
        <position position="60"/>
    </location>
</feature>
<dbReference type="InterPro" id="IPR002065">
    <property type="entry name" value="TPX"/>
</dbReference>
<dbReference type="Pfam" id="PF08534">
    <property type="entry name" value="Redoxin"/>
    <property type="match status" value="1"/>
</dbReference>
<dbReference type="PANTHER" id="PTHR43110:SF1">
    <property type="entry name" value="THIOL PEROXIDASE"/>
    <property type="match status" value="1"/>
</dbReference>
<accession>A0A1Q2CVS9</accession>
<organism evidence="8 9">
    <name type="scientific">Tessaracoccus flavescens</name>
    <dbReference type="NCBI Taxonomy" id="399497"/>
    <lineage>
        <taxon>Bacteria</taxon>
        <taxon>Bacillati</taxon>
        <taxon>Actinomycetota</taxon>
        <taxon>Actinomycetes</taxon>
        <taxon>Propionibacteriales</taxon>
        <taxon>Propionibacteriaceae</taxon>
        <taxon>Tessaracoccus</taxon>
    </lineage>
</organism>
<gene>
    <name evidence="6" type="primary">tpx</name>
    <name evidence="8" type="ORF">BW733_04470</name>
</gene>
<dbReference type="KEGG" id="tfa:BW733_04470"/>
<dbReference type="InterPro" id="IPR018219">
    <property type="entry name" value="Tpx_CS"/>
</dbReference>
<keyword evidence="9" id="KW-1185">Reference proteome</keyword>
<dbReference type="Proteomes" id="UP000188235">
    <property type="component" value="Chromosome"/>
</dbReference>
<evidence type="ECO:0000256" key="1">
    <source>
        <dbReference type="ARBA" id="ARBA00022559"/>
    </source>
</evidence>
<protein>
    <recommendedName>
        <fullName evidence="6">Thiol peroxidase</fullName>
        <shortName evidence="6">Tpx</shortName>
        <ecNumber evidence="6">1.11.1.24</ecNumber>
    </recommendedName>
    <alternativeName>
        <fullName evidence="6">Peroxiredoxin tpx</fullName>
        <shortName evidence="6">Prx</shortName>
    </alternativeName>
    <alternativeName>
        <fullName evidence="6">Thioredoxin peroxidase</fullName>
    </alternativeName>
    <alternativeName>
        <fullName evidence="6">Thioredoxin-dependent peroxiredoxin</fullName>
    </alternativeName>
</protein>
<comment type="function">
    <text evidence="6">Thiol-specific peroxidase that catalyzes the reduction of hydrogen peroxide and organic hydroperoxides to water and alcohols, respectively. Plays a role in cell protection against oxidative stress by detoxifying peroxides.</text>
</comment>
<comment type="miscellaneous">
    <text evidence="6">The active site is a conserved redox-active cysteine residue, the peroxidatic cysteine (C(P)), which makes the nucleophilic attack on the peroxide substrate. The peroxide oxidizes the C(P)-SH to cysteine sulfenic acid (C(P)-SOH), which then reacts with another cysteine residue, the resolving cysteine (C(R)), to form a disulfide bridge. The disulfide is subsequently reduced by an appropriate electron donor to complete the catalytic cycle. In this atypical 2-Cys peroxiredoxin, C(R) is present in the same subunit to form an intramolecular disulfide. The disulfide is subsequently reduced by thioredoxin.</text>
</comment>
<dbReference type="STRING" id="399497.BW733_04470"/>
<reference evidence="8 9" key="1">
    <citation type="journal article" date="2008" name="Int. J. Syst. Evol. Microbiol.">
        <title>Tessaracoccus flavescens sp. nov., isolated from marine sediment.</title>
        <authorList>
            <person name="Lee D.W."/>
            <person name="Lee S.D."/>
        </authorList>
    </citation>
    <scope>NUCLEOTIDE SEQUENCE [LARGE SCALE GENOMIC DNA]</scope>
    <source>
        <strain evidence="8 9">SST-39T</strain>
    </source>
</reference>
<dbReference type="NCBIfam" id="NF001808">
    <property type="entry name" value="PRK00522.1"/>
    <property type="match status" value="1"/>
</dbReference>
<keyword evidence="3 6" id="KW-0560">Oxidoreductase</keyword>
<feature type="domain" description="Thioredoxin" evidence="7">
    <location>
        <begin position="18"/>
        <end position="165"/>
    </location>
</feature>
<dbReference type="InterPro" id="IPR013740">
    <property type="entry name" value="Redoxin"/>
</dbReference>
<dbReference type="HAMAP" id="MF_00269">
    <property type="entry name" value="Tpx"/>
    <property type="match status" value="1"/>
</dbReference>
<feature type="disulfide bond" description="Redox-active" evidence="6">
    <location>
        <begin position="60"/>
        <end position="94"/>
    </location>
</feature>
<evidence type="ECO:0000256" key="6">
    <source>
        <dbReference type="HAMAP-Rule" id="MF_00269"/>
    </source>
</evidence>
<dbReference type="PROSITE" id="PS51352">
    <property type="entry name" value="THIOREDOXIN_2"/>
    <property type="match status" value="1"/>
</dbReference>
<dbReference type="AlphaFoldDB" id="A0A1Q2CVS9"/>
<comment type="similarity">
    <text evidence="6">Belongs to the peroxiredoxin family. Tpx subfamily.</text>
</comment>
<sequence length="165" mass="17364">MAEIAFKGNPVHTVGQLPEVGAAAPDFEVTGVDLAPITKADFAGDKLVLNIFPSVDTGVCAMSVRTFNEKAAGLEGTKVLCISRDLPFALNRFCGAEGIENVVVSSDFRTNFGETYGVTFTDGPLKGLLSRSVVVIDADGKVVYTEQVAETTTEPDYDAALAALN</sequence>
<dbReference type="InterPro" id="IPR050455">
    <property type="entry name" value="Tpx_Peroxidase_subfamily"/>
</dbReference>
<keyword evidence="1 6" id="KW-0575">Peroxidase</keyword>
<evidence type="ECO:0000259" key="7">
    <source>
        <dbReference type="PROSITE" id="PS51352"/>
    </source>
</evidence>
<dbReference type="PANTHER" id="PTHR43110">
    <property type="entry name" value="THIOL PEROXIDASE"/>
    <property type="match status" value="1"/>
</dbReference>
<evidence type="ECO:0000313" key="9">
    <source>
        <dbReference type="Proteomes" id="UP000188235"/>
    </source>
</evidence>
<proteinExistence type="inferred from homology"/>
<dbReference type="OrthoDB" id="9781543at2"/>
<evidence type="ECO:0000256" key="2">
    <source>
        <dbReference type="ARBA" id="ARBA00022862"/>
    </source>
</evidence>
<evidence type="ECO:0000256" key="4">
    <source>
        <dbReference type="ARBA" id="ARBA00023157"/>
    </source>
</evidence>
<dbReference type="GO" id="GO:0008379">
    <property type="term" value="F:thioredoxin peroxidase activity"/>
    <property type="evidence" value="ECO:0007669"/>
    <property type="project" value="UniProtKB-UniRule"/>
</dbReference>
<dbReference type="PROSITE" id="PS01265">
    <property type="entry name" value="TPX"/>
    <property type="match status" value="1"/>
</dbReference>
<dbReference type="RefSeq" id="WP_077348250.1">
    <property type="nucleotide sequence ID" value="NZ_CP019607.1"/>
</dbReference>
<evidence type="ECO:0000313" key="8">
    <source>
        <dbReference type="EMBL" id="AQP50200.1"/>
    </source>
</evidence>
<comment type="catalytic activity">
    <reaction evidence="6">
        <text>a hydroperoxide + [thioredoxin]-dithiol = an alcohol + [thioredoxin]-disulfide + H2O</text>
        <dbReference type="Rhea" id="RHEA:62620"/>
        <dbReference type="Rhea" id="RHEA-COMP:10698"/>
        <dbReference type="Rhea" id="RHEA-COMP:10700"/>
        <dbReference type="ChEBI" id="CHEBI:15377"/>
        <dbReference type="ChEBI" id="CHEBI:29950"/>
        <dbReference type="ChEBI" id="CHEBI:30879"/>
        <dbReference type="ChEBI" id="CHEBI:35924"/>
        <dbReference type="ChEBI" id="CHEBI:50058"/>
        <dbReference type="EC" id="1.11.1.24"/>
    </reaction>
</comment>